<evidence type="ECO:0000313" key="9">
    <source>
        <dbReference type="Proteomes" id="UP000011554"/>
    </source>
</evidence>
<evidence type="ECO:0000259" key="7">
    <source>
        <dbReference type="Pfam" id="PF00082"/>
    </source>
</evidence>
<dbReference type="Proteomes" id="UP000011554">
    <property type="component" value="Unassembled WGS sequence"/>
</dbReference>
<feature type="region of interest" description="Disordered" evidence="6">
    <location>
        <begin position="699"/>
        <end position="733"/>
    </location>
</feature>
<feature type="domain" description="Peptidase S8/S53" evidence="7">
    <location>
        <begin position="422"/>
        <end position="686"/>
    </location>
</feature>
<dbReference type="PANTHER" id="PTHR43806:SF11">
    <property type="entry name" value="CEREVISIN-RELATED"/>
    <property type="match status" value="1"/>
</dbReference>
<dbReference type="InterPro" id="IPR015500">
    <property type="entry name" value="Peptidase_S8_subtilisin-rel"/>
</dbReference>
<dbReference type="InterPro" id="IPR000209">
    <property type="entry name" value="Peptidase_S8/S53_dom"/>
</dbReference>
<keyword evidence="2 5" id="KW-0645">Protease</keyword>
<gene>
    <name evidence="8" type="ORF">C481_21181</name>
</gene>
<dbReference type="InterPro" id="IPR023828">
    <property type="entry name" value="Peptidase_S8_Ser-AS"/>
</dbReference>
<feature type="active site" description="Charge relay system" evidence="5">
    <location>
        <position position="462"/>
    </location>
</feature>
<dbReference type="PATRIC" id="fig|29540.5.peg.4272"/>
<dbReference type="PRINTS" id="PR00723">
    <property type="entry name" value="SUBTILISIN"/>
</dbReference>
<keyword evidence="9" id="KW-1185">Reference proteome</keyword>
<dbReference type="InterPro" id="IPR050131">
    <property type="entry name" value="Peptidase_S8_subtilisin-like"/>
</dbReference>
<dbReference type="SUPFAM" id="SSF52743">
    <property type="entry name" value="Subtilisin-like"/>
    <property type="match status" value="1"/>
</dbReference>
<dbReference type="GO" id="GO:0004252">
    <property type="term" value="F:serine-type endopeptidase activity"/>
    <property type="evidence" value="ECO:0007669"/>
    <property type="project" value="UniProtKB-UniRule"/>
</dbReference>
<dbReference type="Pfam" id="PF00082">
    <property type="entry name" value="Peptidase_S8"/>
    <property type="match status" value="1"/>
</dbReference>
<evidence type="ECO:0000256" key="2">
    <source>
        <dbReference type="ARBA" id="ARBA00022670"/>
    </source>
</evidence>
<dbReference type="PANTHER" id="PTHR43806">
    <property type="entry name" value="PEPTIDASE S8"/>
    <property type="match status" value="1"/>
</dbReference>
<evidence type="ECO:0000256" key="3">
    <source>
        <dbReference type="ARBA" id="ARBA00022801"/>
    </source>
</evidence>
<evidence type="ECO:0000256" key="1">
    <source>
        <dbReference type="ARBA" id="ARBA00011073"/>
    </source>
</evidence>
<sequence>MTYSDDGWDSLSKEIENRDGVTQLSHLEDSKTVFLASSDSDIGVGTLDRILGNGLQSLDEVERVDLVVDFARPEPVTSMLDEGEFEQPGWWEAGRRTLDTTGIAFEASETTTLRDARETLGVHNANFPALPDLETVRVGVVDTGINVDNGQVFGRGARRSPIRIPAAKDFSKDETDEAVVSYGRVRITHTSGEDFDAGTWTNLSSGATGDDAYLMLDLAKSRAVSTQAEFQDGTLTDTVATSSDDLELDTDGSGNYLSSGTYDSQWFDFGVTTTFQSATINETLNAETTTWEYRSSPDGTAENASAWQSSLTDVPNDQFLQVRVTLNSSDGSATPQVHDYTIDAEALQAEYTGDVHVMEDIDRAFVDVTLDLADATVTLEGRGDDTESWTTVHSETVSSTDEHLFGVSSGSDYAEWRWRISIDTGTDGSSATGEIHAEGLESPEQIMNEDSDWSPVADGDGHGSWCAAMIGAHPDNALYRGIAADAPVDFYVAKALADDGSGSTQSIAEAIDWMDNQGVDVINLSLGSQFYNEVIDDAIQSFLDNGGSAVAVAAGNDRQVSRWINSPSDSANVVTVAATTNEAPEDASVGYFSNVGPSDGVSNLSDGKTRGETVDIAAPGIDIEAMYPSSTGIPKTRTLTGTSMATPAVTGAIALLLASEPSLKGDHEEIKTRLKETAEPIPAAGETEVGAGMPRVDRLLADDRDGPTQSEAVELPAATRDRANETMTGSSFL</sequence>
<dbReference type="PROSITE" id="PS00138">
    <property type="entry name" value="SUBTILASE_SER"/>
    <property type="match status" value="1"/>
</dbReference>
<dbReference type="AlphaFoldDB" id="M0AID6"/>
<dbReference type="Gene3D" id="3.40.50.200">
    <property type="entry name" value="Peptidase S8/S53 domain"/>
    <property type="match status" value="1"/>
</dbReference>
<evidence type="ECO:0000256" key="4">
    <source>
        <dbReference type="ARBA" id="ARBA00022825"/>
    </source>
</evidence>
<reference evidence="8 9" key="1">
    <citation type="journal article" date="2014" name="PLoS Genet.">
        <title>Phylogenetically driven sequencing of extremely halophilic archaea reveals strategies for static and dynamic osmo-response.</title>
        <authorList>
            <person name="Becker E.A."/>
            <person name="Seitzer P.M."/>
            <person name="Tritt A."/>
            <person name="Larsen D."/>
            <person name="Krusor M."/>
            <person name="Yao A.I."/>
            <person name="Wu D."/>
            <person name="Madern D."/>
            <person name="Eisen J.A."/>
            <person name="Darling A.E."/>
            <person name="Facciotti M.T."/>
        </authorList>
    </citation>
    <scope>NUCLEOTIDE SEQUENCE [LARGE SCALE GENOMIC DNA]</scope>
    <source>
        <strain evidence="8 9">DSM 12278</strain>
    </source>
</reference>
<keyword evidence="3 5" id="KW-0378">Hydrolase</keyword>
<dbReference type="EMBL" id="AOIO01000049">
    <property type="protein sequence ID" value="ELY97143.1"/>
    <property type="molecule type" value="Genomic_DNA"/>
</dbReference>
<organism evidence="8 9">
    <name type="scientific">Natrialba asiatica (strain ATCC 700177 / DSM 12278 / JCM 9576 / FERM P-10747 / NBRC 102637 / 172P1)</name>
    <dbReference type="NCBI Taxonomy" id="29540"/>
    <lineage>
        <taxon>Archaea</taxon>
        <taxon>Methanobacteriati</taxon>
        <taxon>Methanobacteriota</taxon>
        <taxon>Stenosarchaea group</taxon>
        <taxon>Halobacteria</taxon>
        <taxon>Halobacteriales</taxon>
        <taxon>Natrialbaceae</taxon>
        <taxon>Natrialba</taxon>
    </lineage>
</organism>
<dbReference type="PROSITE" id="PS51892">
    <property type="entry name" value="SUBTILASE"/>
    <property type="match status" value="1"/>
</dbReference>
<feature type="active site" description="Charge relay system" evidence="5">
    <location>
        <position position="643"/>
    </location>
</feature>
<feature type="active site" description="Charge relay system" evidence="5">
    <location>
        <position position="423"/>
    </location>
</feature>
<dbReference type="InterPro" id="IPR036852">
    <property type="entry name" value="Peptidase_S8/S53_dom_sf"/>
</dbReference>
<dbReference type="STRING" id="29540.C481_21181"/>
<proteinExistence type="inferred from homology"/>
<comment type="similarity">
    <text evidence="1 5">Belongs to the peptidase S8 family.</text>
</comment>
<dbReference type="eggNOG" id="arCOG00702">
    <property type="taxonomic scope" value="Archaea"/>
</dbReference>
<name>M0AID6_NATA1</name>
<keyword evidence="4 5" id="KW-0720">Serine protease</keyword>
<protein>
    <submittedName>
        <fullName evidence="8">Peptidase S8 and S53 subtilisin kexin sedolisin</fullName>
    </submittedName>
</protein>
<evidence type="ECO:0000256" key="5">
    <source>
        <dbReference type="PROSITE-ProRule" id="PRU01240"/>
    </source>
</evidence>
<evidence type="ECO:0000256" key="6">
    <source>
        <dbReference type="SAM" id="MobiDB-lite"/>
    </source>
</evidence>
<evidence type="ECO:0000313" key="8">
    <source>
        <dbReference type="EMBL" id="ELY97143.1"/>
    </source>
</evidence>
<dbReference type="GO" id="GO:0006508">
    <property type="term" value="P:proteolysis"/>
    <property type="evidence" value="ECO:0007669"/>
    <property type="project" value="UniProtKB-KW"/>
</dbReference>
<comment type="caution">
    <text evidence="8">The sequence shown here is derived from an EMBL/GenBank/DDBJ whole genome shotgun (WGS) entry which is preliminary data.</text>
</comment>
<accession>M0AID6</accession>